<evidence type="ECO:0000256" key="1">
    <source>
        <dbReference type="SAM" id="MobiDB-lite"/>
    </source>
</evidence>
<sequence>MGPPGWPRQGGVSMAGEGARSRSEKEKRDIDLHARLRTAHDNGDIIIYTNFPHLNRGGSPVFSIGDNIGPLLVMIMGSVACMFINLIVGLAALVVATLFYAFGVRPWIARRLRERTIRLMLANVNNWRILWRFGGIIVALASNPRIGCAAPDSDWRAIARKFVASAQGPGLGGRGQRLLPPPDDDRG</sequence>
<dbReference type="HOGENOM" id="CLU_116723_0_0_5"/>
<evidence type="ECO:0000256" key="2">
    <source>
        <dbReference type="SAM" id="Phobius"/>
    </source>
</evidence>
<accession>H6SML3</accession>
<gene>
    <name evidence="3" type="ORF">RSPPHO_02522</name>
</gene>
<keyword evidence="2" id="KW-0472">Membrane</keyword>
<dbReference type="KEGG" id="rpm:RSPPHO_02522"/>
<feature type="transmembrane region" description="Helical" evidence="2">
    <location>
        <begin position="71"/>
        <end position="103"/>
    </location>
</feature>
<keyword evidence="4" id="KW-1185">Reference proteome</keyword>
<feature type="region of interest" description="Disordered" evidence="1">
    <location>
        <begin position="166"/>
        <end position="187"/>
    </location>
</feature>
<evidence type="ECO:0000313" key="3">
    <source>
        <dbReference type="EMBL" id="CCG09148.1"/>
    </source>
</evidence>
<organism evidence="3 4">
    <name type="scientific">Pararhodospirillum photometricum DSM 122</name>
    <dbReference type="NCBI Taxonomy" id="1150469"/>
    <lineage>
        <taxon>Bacteria</taxon>
        <taxon>Pseudomonadati</taxon>
        <taxon>Pseudomonadota</taxon>
        <taxon>Alphaproteobacteria</taxon>
        <taxon>Rhodospirillales</taxon>
        <taxon>Rhodospirillaceae</taxon>
        <taxon>Pararhodospirillum</taxon>
    </lineage>
</organism>
<dbReference type="STRING" id="1150469.RSPPHO_02522"/>
<dbReference type="EMBL" id="HE663493">
    <property type="protein sequence ID" value="CCG09148.1"/>
    <property type="molecule type" value="Genomic_DNA"/>
</dbReference>
<protein>
    <submittedName>
        <fullName evidence="3">Uncharacterized protein</fullName>
    </submittedName>
</protein>
<feature type="region of interest" description="Disordered" evidence="1">
    <location>
        <begin position="1"/>
        <end position="28"/>
    </location>
</feature>
<feature type="compositionally biased region" description="Basic and acidic residues" evidence="1">
    <location>
        <begin position="19"/>
        <end position="28"/>
    </location>
</feature>
<dbReference type="AlphaFoldDB" id="H6SML3"/>
<keyword evidence="2" id="KW-1133">Transmembrane helix</keyword>
<proteinExistence type="predicted"/>
<dbReference type="PATRIC" id="fig|1150469.3.peg.2867"/>
<keyword evidence="2" id="KW-0812">Transmembrane</keyword>
<reference evidence="3 4" key="1">
    <citation type="submission" date="2012-02" db="EMBL/GenBank/DDBJ databases">
        <title>Shotgun genome sequence of Phaeospirillum photometricum DSM 122.</title>
        <authorList>
            <person name="Duquesne K."/>
            <person name="Sturgis J."/>
        </authorList>
    </citation>
    <scope>NUCLEOTIDE SEQUENCE [LARGE SCALE GENOMIC DNA]</scope>
    <source>
        <strain evidence="4">DSM122</strain>
    </source>
</reference>
<evidence type="ECO:0000313" key="4">
    <source>
        <dbReference type="Proteomes" id="UP000033220"/>
    </source>
</evidence>
<dbReference type="Proteomes" id="UP000033220">
    <property type="component" value="Chromosome DSM 122"/>
</dbReference>
<name>H6SML3_PARPM</name>
<dbReference type="eggNOG" id="ENOG50330E9">
    <property type="taxonomic scope" value="Bacteria"/>
</dbReference>